<evidence type="ECO:0000313" key="3">
    <source>
        <dbReference type="Proteomes" id="UP001140979"/>
    </source>
</evidence>
<dbReference type="Gene3D" id="3.90.550.10">
    <property type="entry name" value="Spore Coat Polysaccharide Biosynthesis Protein SpsA, Chain A"/>
    <property type="match status" value="1"/>
</dbReference>
<dbReference type="RefSeq" id="WP_171980209.1">
    <property type="nucleotide sequence ID" value="NZ_JAKNBA010000024.1"/>
</dbReference>
<feature type="domain" description="Glycosyltransferase 2-like" evidence="1">
    <location>
        <begin position="8"/>
        <end position="149"/>
    </location>
</feature>
<protein>
    <submittedName>
        <fullName evidence="2">Glycosyltransferase family 2 protein</fullName>
    </submittedName>
</protein>
<evidence type="ECO:0000313" key="2">
    <source>
        <dbReference type="EMBL" id="MDE1243127.1"/>
    </source>
</evidence>
<dbReference type="InterPro" id="IPR001173">
    <property type="entry name" value="Glyco_trans_2-like"/>
</dbReference>
<dbReference type="SUPFAM" id="SSF53448">
    <property type="entry name" value="Nucleotide-diphospho-sugar transferases"/>
    <property type="match status" value="1"/>
</dbReference>
<organism evidence="2 3">
    <name type="scientific">Vibrio aestuarianus</name>
    <dbReference type="NCBI Taxonomy" id="28171"/>
    <lineage>
        <taxon>Bacteria</taxon>
        <taxon>Pseudomonadati</taxon>
        <taxon>Pseudomonadota</taxon>
        <taxon>Gammaproteobacteria</taxon>
        <taxon>Vibrionales</taxon>
        <taxon>Vibrionaceae</taxon>
        <taxon>Vibrio</taxon>
    </lineage>
</organism>
<dbReference type="InterPro" id="IPR029044">
    <property type="entry name" value="Nucleotide-diphossugar_trans"/>
</dbReference>
<dbReference type="PANTHER" id="PTHR22916">
    <property type="entry name" value="GLYCOSYLTRANSFERASE"/>
    <property type="match status" value="1"/>
</dbReference>
<evidence type="ECO:0000259" key="1">
    <source>
        <dbReference type="Pfam" id="PF00535"/>
    </source>
</evidence>
<accession>A0A9X4EVF1</accession>
<proteinExistence type="predicted"/>
<dbReference type="GO" id="GO:0016758">
    <property type="term" value="F:hexosyltransferase activity"/>
    <property type="evidence" value="ECO:0007669"/>
    <property type="project" value="UniProtKB-ARBA"/>
</dbReference>
<dbReference type="CDD" id="cd00761">
    <property type="entry name" value="Glyco_tranf_GTA_type"/>
    <property type="match status" value="1"/>
</dbReference>
<sequence>MKEISVTTIIPMYNSEDTIAETIDSVFEQTWKGPIEVLIINDGSTDSSESIVKNYIQDKKADNITIRLINKNNGGVSTARNVGIKEARGQWIALLDSDDIWLPKKLEKQMKVLEDNPDIKFLGSNRNNEVYPFFGKSKLHLYSLTTKEVLFKWWPSTPTVIFKKEVVATVGGYDEALKGAEDGEFWLRVLTEYEIYILNESLVLTGHGKRSFGEKGLSADLYAMHLGEKKILRILYKKKQINCFEYLFFYSWFLLKYMRRKLIVRVS</sequence>
<reference evidence="2" key="1">
    <citation type="submission" date="2022-02" db="EMBL/GenBank/DDBJ databases">
        <title>Emergence and expansion in Europe of a Vibrio aestuarianus clonal complex pathogenic for oysters.</title>
        <authorList>
            <person name="Mesnil A."/>
            <person name="Travers M.-A."/>
        </authorList>
    </citation>
    <scope>NUCLEOTIDE SEQUENCE</scope>
    <source>
        <strain evidence="2">19_064_11T1</strain>
    </source>
</reference>
<gene>
    <name evidence="2" type="ORF">L9W94_13415</name>
</gene>
<dbReference type="Proteomes" id="UP001140979">
    <property type="component" value="Unassembled WGS sequence"/>
</dbReference>
<comment type="caution">
    <text evidence="2">The sequence shown here is derived from an EMBL/GenBank/DDBJ whole genome shotgun (WGS) entry which is preliminary data.</text>
</comment>
<dbReference type="Pfam" id="PF00535">
    <property type="entry name" value="Glycos_transf_2"/>
    <property type="match status" value="1"/>
</dbReference>
<dbReference type="PANTHER" id="PTHR22916:SF3">
    <property type="entry name" value="UDP-GLCNAC:BETAGAL BETA-1,3-N-ACETYLGLUCOSAMINYLTRANSFERASE-LIKE PROTEIN 1"/>
    <property type="match status" value="1"/>
</dbReference>
<dbReference type="EMBL" id="JAKNBA010000024">
    <property type="protein sequence ID" value="MDE1243127.1"/>
    <property type="molecule type" value="Genomic_DNA"/>
</dbReference>
<name>A0A9X4EVF1_9VIBR</name>
<dbReference type="AlphaFoldDB" id="A0A9X4EVF1"/>